<dbReference type="GO" id="GO:0008083">
    <property type="term" value="F:growth factor activity"/>
    <property type="evidence" value="ECO:0007669"/>
    <property type="project" value="UniProtKB-UniRule"/>
</dbReference>
<keyword evidence="5 13" id="KW-0964">Secreted</keyword>
<gene>
    <name evidence="16" type="primary">mstnb</name>
</gene>
<dbReference type="Pfam" id="PF00019">
    <property type="entry name" value="TGF_beta"/>
    <property type="match status" value="1"/>
</dbReference>
<dbReference type="SUPFAM" id="SSF57501">
    <property type="entry name" value="Cystine-knot cytokines"/>
    <property type="match status" value="1"/>
</dbReference>
<evidence type="ECO:0000256" key="7">
    <source>
        <dbReference type="ARBA" id="ARBA00022729"/>
    </source>
</evidence>
<dbReference type="RefSeq" id="XP_026127226.1">
    <property type="nucleotide sequence ID" value="XM_026271441.1"/>
</dbReference>
<accession>A0A6P6Q1B3</accession>
<evidence type="ECO:0000256" key="11">
    <source>
        <dbReference type="ARBA" id="ARBA00031866"/>
    </source>
</evidence>
<dbReference type="GO" id="GO:0005125">
    <property type="term" value="F:cytokine activity"/>
    <property type="evidence" value="ECO:0007669"/>
    <property type="project" value="UniProtKB-UniRule"/>
</dbReference>
<proteinExistence type="inferred from homology"/>
<dbReference type="KEGG" id="caua:113108366"/>
<evidence type="ECO:0000313" key="15">
    <source>
        <dbReference type="Proteomes" id="UP000515129"/>
    </source>
</evidence>
<dbReference type="CDD" id="cd19388">
    <property type="entry name" value="TGF_beta_GDF8"/>
    <property type="match status" value="1"/>
</dbReference>
<dbReference type="AlphaFoldDB" id="A0A6P6Q1B3"/>
<keyword evidence="6 13" id="KW-0165">Cleavage on pair of basic residues</keyword>
<keyword evidence="8 12" id="KW-0339">Growth factor</keyword>
<evidence type="ECO:0000256" key="13">
    <source>
        <dbReference type="RuleBase" id="RU369049"/>
    </source>
</evidence>
<keyword evidence="9 13" id="KW-1015">Disulfide bond</keyword>
<dbReference type="Pfam" id="PF00688">
    <property type="entry name" value="TGFb_propeptide"/>
    <property type="match status" value="1"/>
</dbReference>
<dbReference type="Gene3D" id="2.10.90.10">
    <property type="entry name" value="Cystine-knot cytokines"/>
    <property type="match status" value="1"/>
</dbReference>
<dbReference type="PROSITE" id="PS00250">
    <property type="entry name" value="TGF_BETA_1"/>
    <property type="match status" value="1"/>
</dbReference>
<feature type="domain" description="TGF-beta family profile" evidence="14">
    <location>
        <begin position="293"/>
        <end position="405"/>
    </location>
</feature>
<dbReference type="PANTHER" id="PTHR11848">
    <property type="entry name" value="TGF-BETA FAMILY"/>
    <property type="match status" value="1"/>
</dbReference>
<dbReference type="InterPro" id="IPR001839">
    <property type="entry name" value="TGF-b_C"/>
</dbReference>
<dbReference type="PROSITE" id="PS51362">
    <property type="entry name" value="TGF_BETA_2"/>
    <property type="match status" value="1"/>
</dbReference>
<evidence type="ECO:0000256" key="10">
    <source>
        <dbReference type="ARBA" id="ARBA00023852"/>
    </source>
</evidence>
<dbReference type="SMART" id="SM00204">
    <property type="entry name" value="TGFB"/>
    <property type="match status" value="1"/>
</dbReference>
<evidence type="ECO:0000259" key="14">
    <source>
        <dbReference type="PROSITE" id="PS51362"/>
    </source>
</evidence>
<dbReference type="InterPro" id="IPR017948">
    <property type="entry name" value="TGFb_CS"/>
</dbReference>
<dbReference type="FunFam" id="2.10.90.10:FF:000006">
    <property type="entry name" value="growth/differentiation factor 8"/>
    <property type="match status" value="1"/>
</dbReference>
<evidence type="ECO:0000256" key="4">
    <source>
        <dbReference type="ARBA" id="ARBA00022514"/>
    </source>
</evidence>
<dbReference type="InterPro" id="IPR015615">
    <property type="entry name" value="TGF-beta-rel"/>
</dbReference>
<dbReference type="OrthoDB" id="5948587at2759"/>
<dbReference type="InterPro" id="IPR001111">
    <property type="entry name" value="TGF-b_propeptide"/>
</dbReference>
<protein>
    <recommendedName>
        <fullName evidence="10 13">Growth/differentiation factor 8</fullName>
        <shortName evidence="13">GDF-8</shortName>
    </recommendedName>
    <alternativeName>
        <fullName evidence="11 13">Myostatin</fullName>
    </alternativeName>
</protein>
<evidence type="ECO:0000256" key="8">
    <source>
        <dbReference type="ARBA" id="ARBA00023030"/>
    </source>
</evidence>
<dbReference type="InterPro" id="IPR029034">
    <property type="entry name" value="Cystine-knot_cytokine"/>
</dbReference>
<evidence type="ECO:0000256" key="2">
    <source>
        <dbReference type="ARBA" id="ARBA00006656"/>
    </source>
</evidence>
<reference evidence="16" key="1">
    <citation type="submission" date="2025-08" db="UniProtKB">
        <authorList>
            <consortium name="RefSeq"/>
        </authorList>
    </citation>
    <scope>IDENTIFICATION</scope>
    <source>
        <strain evidence="16">Wakin</strain>
        <tissue evidence="16">Muscle</tissue>
    </source>
</reference>
<dbReference type="GO" id="GO:0005615">
    <property type="term" value="C:extracellular space"/>
    <property type="evidence" value="ECO:0007669"/>
    <property type="project" value="UniProtKB-UniRule"/>
</dbReference>
<name>A0A6P6Q1B3_CARAU</name>
<sequence length="405" mass="45621">MTSTCPVRGDVHFHSKSEQTSQTSFSSLWNMHFTQVLISLSVLIACGSVGHGDITAHQQPSKATEESEQCSTCEFRQHSKLMRLHAIKSQILSKLRLKQAPNISRDVVKQLLPKAPPLQQLLDQYDVLGDDSKDGAMEEDDEHATTETIMTMATEPDPIVQVDRKPKCCFFSFSPKIQANRIVRAQLWVHLRPAEETTTVFLQISRLMPVTDGGRHIRIRSLKIDVNAAVTSWQSIDVKQVLTVWLRQPETNWGIEINAYDAKGNDLAVTSAEPGEDGLLPFMEVKISEGPKRIRRDSGLDCDENSSESRCCRYPLTVDFEDFGWDWIIAPKRYKANYCSGECDYMHLQKYPHTHLVNKANPRGTAGPCCTPTKMSPINMLYFNGKEQIIYGKIPSMVVDRCGCS</sequence>
<evidence type="ECO:0000256" key="5">
    <source>
        <dbReference type="ARBA" id="ARBA00022525"/>
    </source>
</evidence>
<comment type="similarity">
    <text evidence="2 12">Belongs to the TGF-beta family.</text>
</comment>
<evidence type="ECO:0000256" key="3">
    <source>
        <dbReference type="ARBA" id="ARBA00011748"/>
    </source>
</evidence>
<evidence type="ECO:0000256" key="9">
    <source>
        <dbReference type="ARBA" id="ARBA00023157"/>
    </source>
</evidence>
<comment type="subcellular location">
    <subcellularLocation>
        <location evidence="1 13">Secreted</location>
    </subcellularLocation>
</comment>
<evidence type="ECO:0000256" key="6">
    <source>
        <dbReference type="ARBA" id="ARBA00022685"/>
    </source>
</evidence>
<dbReference type="Gene3D" id="2.60.120.970">
    <property type="match status" value="1"/>
</dbReference>
<dbReference type="Proteomes" id="UP000515129">
    <property type="component" value="Chromosome 9"/>
</dbReference>
<comment type="function">
    <text evidence="13">Acts specifically as a negative regulator of skeletal muscle growth.</text>
</comment>
<keyword evidence="7 13" id="KW-0732">Signal</keyword>
<evidence type="ECO:0000256" key="1">
    <source>
        <dbReference type="ARBA" id="ARBA00004613"/>
    </source>
</evidence>
<comment type="subunit">
    <text evidence="3 13">Homodimer; disulfide-linked.</text>
</comment>
<evidence type="ECO:0000313" key="16">
    <source>
        <dbReference type="RefSeq" id="XP_026127226.1"/>
    </source>
</evidence>
<dbReference type="PANTHER" id="PTHR11848:SF150">
    <property type="entry name" value="GROWTH_DIFFERENTIATION FACTOR 8"/>
    <property type="match status" value="1"/>
</dbReference>
<evidence type="ECO:0000256" key="12">
    <source>
        <dbReference type="RuleBase" id="RU000354"/>
    </source>
</evidence>
<keyword evidence="15" id="KW-1185">Reference proteome</keyword>
<dbReference type="CTD" id="798441"/>
<keyword evidence="4 13" id="KW-0202">Cytokine</keyword>
<organism evidence="15 16">
    <name type="scientific">Carassius auratus</name>
    <name type="common">Goldfish</name>
    <dbReference type="NCBI Taxonomy" id="7957"/>
    <lineage>
        <taxon>Eukaryota</taxon>
        <taxon>Metazoa</taxon>
        <taxon>Chordata</taxon>
        <taxon>Craniata</taxon>
        <taxon>Vertebrata</taxon>
        <taxon>Euteleostomi</taxon>
        <taxon>Actinopterygii</taxon>
        <taxon>Neopterygii</taxon>
        <taxon>Teleostei</taxon>
        <taxon>Ostariophysi</taxon>
        <taxon>Cypriniformes</taxon>
        <taxon>Cyprinidae</taxon>
        <taxon>Cyprininae</taxon>
        <taxon>Carassius</taxon>
    </lineage>
</organism>
<dbReference type="FunFam" id="2.60.120.970:FF:000003">
    <property type="entry name" value="Growth differentiation factor 11"/>
    <property type="match status" value="1"/>
</dbReference>